<dbReference type="Gramene" id="fgenesh1_pg.C_scaffold_5001496">
    <property type="protein sequence ID" value="fgenesh1_pg.C_scaffold_5001496"/>
    <property type="gene ID" value="fgenesh1_pg.C_scaffold_5001496"/>
</dbReference>
<dbReference type="EMBL" id="GL348717">
    <property type="protein sequence ID" value="EFH53971.1"/>
    <property type="molecule type" value="Genomic_DNA"/>
</dbReference>
<feature type="compositionally biased region" description="Low complexity" evidence="1">
    <location>
        <begin position="55"/>
        <end position="64"/>
    </location>
</feature>
<dbReference type="HOGENOM" id="CLU_1951718_0_0_1"/>
<gene>
    <name evidence="2" type="ORF">ARALYDRAFT_348104</name>
</gene>
<feature type="compositionally biased region" description="Basic and acidic residues" evidence="1">
    <location>
        <begin position="75"/>
        <end position="100"/>
    </location>
</feature>
<proteinExistence type="predicted"/>
<organism evidence="3">
    <name type="scientific">Arabidopsis lyrata subsp. lyrata</name>
    <name type="common">Lyre-leaved rock-cress</name>
    <dbReference type="NCBI Taxonomy" id="81972"/>
    <lineage>
        <taxon>Eukaryota</taxon>
        <taxon>Viridiplantae</taxon>
        <taxon>Streptophyta</taxon>
        <taxon>Embryophyta</taxon>
        <taxon>Tracheophyta</taxon>
        <taxon>Spermatophyta</taxon>
        <taxon>Magnoliopsida</taxon>
        <taxon>eudicotyledons</taxon>
        <taxon>Gunneridae</taxon>
        <taxon>Pentapetalae</taxon>
        <taxon>rosids</taxon>
        <taxon>malvids</taxon>
        <taxon>Brassicales</taxon>
        <taxon>Brassicaceae</taxon>
        <taxon>Camelineae</taxon>
        <taxon>Arabidopsis</taxon>
    </lineage>
</organism>
<dbReference type="AlphaFoldDB" id="D7LT00"/>
<accession>D7LT00</accession>
<feature type="region of interest" description="Disordered" evidence="1">
    <location>
        <begin position="50"/>
        <end position="100"/>
    </location>
</feature>
<protein>
    <submittedName>
        <fullName evidence="2">Predicted protein</fullName>
    </submittedName>
</protein>
<dbReference type="Proteomes" id="UP000008694">
    <property type="component" value="Unassembled WGS sequence"/>
</dbReference>
<keyword evidence="3" id="KW-1185">Reference proteome</keyword>
<sequence length="129" mass="14322">MAVNGIMVQPRFKDGANVPLSMSPFTLLFELRLRMEKAYRAERIKRFKRIKQNKSGSSRSSGTSADQAECTPTNSDDHDSGYGDFRGEDDSVHATEETETKGSLPTIIDCVDCVGKRKVISEVRMVSDS</sequence>
<evidence type="ECO:0000313" key="3">
    <source>
        <dbReference type="Proteomes" id="UP000008694"/>
    </source>
</evidence>
<reference evidence="3" key="1">
    <citation type="journal article" date="2011" name="Nat. Genet.">
        <title>The Arabidopsis lyrata genome sequence and the basis of rapid genome size change.</title>
        <authorList>
            <person name="Hu T.T."/>
            <person name="Pattyn P."/>
            <person name="Bakker E.G."/>
            <person name="Cao J."/>
            <person name="Cheng J.-F."/>
            <person name="Clark R.M."/>
            <person name="Fahlgren N."/>
            <person name="Fawcett J.A."/>
            <person name="Grimwood J."/>
            <person name="Gundlach H."/>
            <person name="Haberer G."/>
            <person name="Hollister J.D."/>
            <person name="Ossowski S."/>
            <person name="Ottilar R.P."/>
            <person name="Salamov A.A."/>
            <person name="Schneeberger K."/>
            <person name="Spannagl M."/>
            <person name="Wang X."/>
            <person name="Yang L."/>
            <person name="Nasrallah M.E."/>
            <person name="Bergelson J."/>
            <person name="Carrington J.C."/>
            <person name="Gaut B.S."/>
            <person name="Schmutz J."/>
            <person name="Mayer K.F.X."/>
            <person name="Van de Peer Y."/>
            <person name="Grigoriev I.V."/>
            <person name="Nordborg M."/>
            <person name="Weigel D."/>
            <person name="Guo Y.-L."/>
        </authorList>
    </citation>
    <scope>NUCLEOTIDE SEQUENCE [LARGE SCALE GENOMIC DNA]</scope>
    <source>
        <strain evidence="3">cv. MN47</strain>
    </source>
</reference>
<evidence type="ECO:0000313" key="2">
    <source>
        <dbReference type="EMBL" id="EFH53971.1"/>
    </source>
</evidence>
<evidence type="ECO:0000256" key="1">
    <source>
        <dbReference type="SAM" id="MobiDB-lite"/>
    </source>
</evidence>
<name>D7LT00_ARALL</name>